<dbReference type="SMART" id="SM00184">
    <property type="entry name" value="RING"/>
    <property type="match status" value="1"/>
</dbReference>
<evidence type="ECO:0000256" key="4">
    <source>
        <dbReference type="ARBA" id="ARBA00022723"/>
    </source>
</evidence>
<name>A0ABQ5DGK9_9ASTR</name>
<dbReference type="EMBL" id="BQNB010015298">
    <property type="protein sequence ID" value="GJT38370.1"/>
    <property type="molecule type" value="Genomic_DNA"/>
</dbReference>
<dbReference type="PANTHER" id="PTHR22937">
    <property type="entry name" value="E3 UBIQUITIN-PROTEIN LIGASE RNF165"/>
    <property type="match status" value="1"/>
</dbReference>
<evidence type="ECO:0000313" key="10">
    <source>
        <dbReference type="EMBL" id="GJT38370.1"/>
    </source>
</evidence>
<dbReference type="CDD" id="cd16469">
    <property type="entry name" value="RING-H2_RNF24-like"/>
    <property type="match status" value="1"/>
</dbReference>
<accession>A0ABQ5DGK9</accession>
<dbReference type="InterPro" id="IPR045191">
    <property type="entry name" value="MBR1/2-like"/>
</dbReference>
<dbReference type="SUPFAM" id="SSF57850">
    <property type="entry name" value="RING/U-box"/>
    <property type="match status" value="1"/>
</dbReference>
<dbReference type="Proteomes" id="UP001151760">
    <property type="component" value="Unassembled WGS sequence"/>
</dbReference>
<evidence type="ECO:0000256" key="2">
    <source>
        <dbReference type="ARBA" id="ARBA00012483"/>
    </source>
</evidence>
<dbReference type="Pfam" id="PF13639">
    <property type="entry name" value="zf-RING_2"/>
    <property type="match status" value="1"/>
</dbReference>
<evidence type="ECO:0000256" key="1">
    <source>
        <dbReference type="ARBA" id="ARBA00000900"/>
    </source>
</evidence>
<dbReference type="InterPro" id="IPR001841">
    <property type="entry name" value="Znf_RING"/>
</dbReference>
<dbReference type="InterPro" id="IPR013083">
    <property type="entry name" value="Znf_RING/FYVE/PHD"/>
</dbReference>
<keyword evidence="11" id="KW-1185">Reference proteome</keyword>
<sequence length="440" mass="48968">MEHLQVSTLKTEIGGKGEGEKEEIDTCAICYGEYEESKKIGKLQCGHLFHVDCLISWLSRKNSCPMCRASALTPQTTFDFVDEVAILNHSDSYYYPHQPQTTFGFVDEVAILNHFDSYYYPHQPQTTLGNPLTIAVSPVLVANAPRAVDLADSPVSTSIDQGCSSTAHQTQDQEHSPIISQGFEESPKTPHFHDDPLHEFLHEDSTSQESSSNMRPIHTPFNHLARGGNRFQGIILTDGKDRVHLYLCSNAANKNMPQLSTWTSNDILKWRVKKGLRFSTEGSVDPDKPIAVYMAKKGSLRSQTRPRAWYDMLSSFLISQHFSKGAVDPTLFTRKVGNDLLLVPNFVDDIIFASLTSAMAGENGNSGTLLCSAGISTGRHLYKHLAKITDSILDREARLFTSRLLNAACKKSLNLLKKGLLVRGKLRQLPNGDYRDGLRL</sequence>
<keyword evidence="5 8" id="KW-0863">Zinc-finger</keyword>
<keyword evidence="6" id="KW-0833">Ubl conjugation pathway</keyword>
<feature type="domain" description="RING-type" evidence="9">
    <location>
        <begin position="27"/>
        <end position="68"/>
    </location>
</feature>
<evidence type="ECO:0000256" key="7">
    <source>
        <dbReference type="ARBA" id="ARBA00022833"/>
    </source>
</evidence>
<keyword evidence="7" id="KW-0862">Zinc</keyword>
<gene>
    <name evidence="10" type="ORF">Tco_0938235</name>
</gene>
<evidence type="ECO:0000256" key="3">
    <source>
        <dbReference type="ARBA" id="ARBA00022679"/>
    </source>
</evidence>
<dbReference type="EC" id="2.3.2.27" evidence="2"/>
<dbReference type="PANTHER" id="PTHR22937:SF222">
    <property type="entry name" value="RING-TYPE E3 UBIQUITIN TRANSFERASE"/>
    <property type="match status" value="1"/>
</dbReference>
<comment type="caution">
    <text evidence="10">The sequence shown here is derived from an EMBL/GenBank/DDBJ whole genome shotgun (WGS) entry which is preliminary data.</text>
</comment>
<dbReference type="PROSITE" id="PS50089">
    <property type="entry name" value="ZF_RING_2"/>
    <property type="match status" value="1"/>
</dbReference>
<keyword evidence="3" id="KW-0808">Transferase</keyword>
<protein>
    <recommendedName>
        <fullName evidence="2">RING-type E3 ubiquitin transferase</fullName>
        <ecNumber evidence="2">2.3.2.27</ecNumber>
    </recommendedName>
</protein>
<evidence type="ECO:0000256" key="8">
    <source>
        <dbReference type="PROSITE-ProRule" id="PRU00175"/>
    </source>
</evidence>
<organism evidence="10 11">
    <name type="scientific">Tanacetum coccineum</name>
    <dbReference type="NCBI Taxonomy" id="301880"/>
    <lineage>
        <taxon>Eukaryota</taxon>
        <taxon>Viridiplantae</taxon>
        <taxon>Streptophyta</taxon>
        <taxon>Embryophyta</taxon>
        <taxon>Tracheophyta</taxon>
        <taxon>Spermatophyta</taxon>
        <taxon>Magnoliopsida</taxon>
        <taxon>eudicotyledons</taxon>
        <taxon>Gunneridae</taxon>
        <taxon>Pentapetalae</taxon>
        <taxon>asterids</taxon>
        <taxon>campanulids</taxon>
        <taxon>Asterales</taxon>
        <taxon>Asteraceae</taxon>
        <taxon>Asteroideae</taxon>
        <taxon>Anthemideae</taxon>
        <taxon>Anthemidinae</taxon>
        <taxon>Tanacetum</taxon>
    </lineage>
</organism>
<evidence type="ECO:0000313" key="11">
    <source>
        <dbReference type="Proteomes" id="UP001151760"/>
    </source>
</evidence>
<evidence type="ECO:0000259" key="9">
    <source>
        <dbReference type="PROSITE" id="PS50089"/>
    </source>
</evidence>
<evidence type="ECO:0000256" key="5">
    <source>
        <dbReference type="ARBA" id="ARBA00022771"/>
    </source>
</evidence>
<evidence type="ECO:0000256" key="6">
    <source>
        <dbReference type="ARBA" id="ARBA00022786"/>
    </source>
</evidence>
<dbReference type="Gene3D" id="3.30.40.10">
    <property type="entry name" value="Zinc/RING finger domain, C3HC4 (zinc finger)"/>
    <property type="match status" value="1"/>
</dbReference>
<reference evidence="10" key="2">
    <citation type="submission" date="2022-01" db="EMBL/GenBank/DDBJ databases">
        <authorList>
            <person name="Yamashiro T."/>
            <person name="Shiraishi A."/>
            <person name="Satake H."/>
            <person name="Nakayama K."/>
        </authorList>
    </citation>
    <scope>NUCLEOTIDE SEQUENCE</scope>
</reference>
<comment type="catalytic activity">
    <reaction evidence="1">
        <text>S-ubiquitinyl-[E2 ubiquitin-conjugating enzyme]-L-cysteine + [acceptor protein]-L-lysine = [E2 ubiquitin-conjugating enzyme]-L-cysteine + N(6)-ubiquitinyl-[acceptor protein]-L-lysine.</text>
        <dbReference type="EC" id="2.3.2.27"/>
    </reaction>
</comment>
<keyword evidence="4" id="KW-0479">Metal-binding</keyword>
<reference evidence="10" key="1">
    <citation type="journal article" date="2022" name="Int. J. Mol. Sci.">
        <title>Draft Genome of Tanacetum Coccineum: Genomic Comparison of Closely Related Tanacetum-Family Plants.</title>
        <authorList>
            <person name="Yamashiro T."/>
            <person name="Shiraishi A."/>
            <person name="Nakayama K."/>
            <person name="Satake H."/>
        </authorList>
    </citation>
    <scope>NUCLEOTIDE SEQUENCE</scope>
</reference>
<proteinExistence type="predicted"/>